<feature type="compositionally biased region" description="Low complexity" evidence="1">
    <location>
        <begin position="1"/>
        <end position="16"/>
    </location>
</feature>
<dbReference type="PANTHER" id="PTHR13627:SF31">
    <property type="entry name" value="RIBITOL 5-PHOSPHATE TRANSFERASE FKRP"/>
    <property type="match status" value="1"/>
</dbReference>
<dbReference type="InterPro" id="IPR052613">
    <property type="entry name" value="LicD_transferase"/>
</dbReference>
<proteinExistence type="predicted"/>
<sequence>MSTAARRVPGLRSLGRSRGGDGGGDGGGVQVRDVRVDERGITARSRDEVVLDVHFDERRILSFWLQRDGVGEGEEWFFAWPKTLREFLDGTAEVRVVVTRTGAELFRDEVRFGRGAGRVEVVNDQGQPISLDKYLRRVVAFDTRSRAELEPMLDAIDEVLSALRAVGVEAFLAYGTLLGAVRDGVVIGNDSDADLGYVSHLTHPVDVIRESFRIQRALVERGYRITRYSALAFKVDVDEGDGHVRGLDVFGGFLMDGHLHLMGEIREPFEESAIYPLGTTTLEGRTFPAPADPERVLAAMYGASWRIPDPAFHFAPPLETVRRLNGWFRGLRAGRAKWDRVYSRTQPPLPTEPSDLVAWAAEREPDAATYVDLGCGRGADVLWMAGRGVASVGLDFQPRSYAAAAARGVPGAEFWRCNLLELRDVLPAGAELARRPGPRLLVARHLVDTLDPAARAHLYRLARMALAGEGGGRLYLEFLARFGDDGYAKRLHVKRRRLPALVAELEATGATIVHREKIAVSDAARPTRVARLVVEWTR</sequence>
<reference evidence="2 3" key="1">
    <citation type="submission" date="2020-02" db="EMBL/GenBank/DDBJ databases">
        <title>Full genome sequence of Nocardioides sp. R-3366.</title>
        <authorList>
            <person name="Im W.-T."/>
        </authorList>
    </citation>
    <scope>NUCLEOTIDE SEQUENCE [LARGE SCALE GENOMIC DNA]</scope>
    <source>
        <strain evidence="2 3">R-3366</strain>
    </source>
</reference>
<dbReference type="RefSeq" id="WP_165234596.1">
    <property type="nucleotide sequence ID" value="NZ_CP049257.1"/>
</dbReference>
<keyword evidence="2" id="KW-0489">Methyltransferase</keyword>
<keyword evidence="3" id="KW-1185">Reference proteome</keyword>
<evidence type="ECO:0000313" key="3">
    <source>
        <dbReference type="Proteomes" id="UP000502996"/>
    </source>
</evidence>
<name>A0A6G6WFS2_9ACTN</name>
<gene>
    <name evidence="2" type="ORF">G5V58_15585</name>
</gene>
<dbReference type="GO" id="GO:0032259">
    <property type="term" value="P:methylation"/>
    <property type="evidence" value="ECO:0007669"/>
    <property type="project" value="UniProtKB-KW"/>
</dbReference>
<dbReference type="Gene3D" id="3.40.50.150">
    <property type="entry name" value="Vaccinia Virus protein VP39"/>
    <property type="match status" value="1"/>
</dbReference>
<organism evidence="2 3">
    <name type="scientific">Nocardioides anomalus</name>
    <dbReference type="NCBI Taxonomy" id="2712223"/>
    <lineage>
        <taxon>Bacteria</taxon>
        <taxon>Bacillati</taxon>
        <taxon>Actinomycetota</taxon>
        <taxon>Actinomycetes</taxon>
        <taxon>Propionibacteriales</taxon>
        <taxon>Nocardioidaceae</taxon>
        <taxon>Nocardioides</taxon>
    </lineage>
</organism>
<evidence type="ECO:0000256" key="1">
    <source>
        <dbReference type="SAM" id="MobiDB-lite"/>
    </source>
</evidence>
<dbReference type="GO" id="GO:0008168">
    <property type="term" value="F:methyltransferase activity"/>
    <property type="evidence" value="ECO:0007669"/>
    <property type="project" value="UniProtKB-KW"/>
</dbReference>
<dbReference type="PANTHER" id="PTHR13627">
    <property type="entry name" value="FUKUTIN RELATED PROTEIN"/>
    <property type="match status" value="1"/>
</dbReference>
<dbReference type="AlphaFoldDB" id="A0A6G6WFS2"/>
<dbReference type="EMBL" id="CP049257">
    <property type="protein sequence ID" value="QIG44007.1"/>
    <property type="molecule type" value="Genomic_DNA"/>
</dbReference>
<keyword evidence="2" id="KW-0808">Transferase</keyword>
<dbReference type="KEGG" id="nano:G5V58_15585"/>
<dbReference type="InterPro" id="IPR029063">
    <property type="entry name" value="SAM-dependent_MTases_sf"/>
</dbReference>
<feature type="region of interest" description="Disordered" evidence="1">
    <location>
        <begin position="1"/>
        <end position="31"/>
    </location>
</feature>
<protein>
    <submittedName>
        <fullName evidence="2">Class I SAM-dependent methyltransferase</fullName>
    </submittedName>
</protein>
<feature type="compositionally biased region" description="Gly residues" evidence="1">
    <location>
        <begin position="20"/>
        <end position="29"/>
    </location>
</feature>
<dbReference type="SUPFAM" id="SSF53335">
    <property type="entry name" value="S-adenosyl-L-methionine-dependent methyltransferases"/>
    <property type="match status" value="1"/>
</dbReference>
<dbReference type="Proteomes" id="UP000502996">
    <property type="component" value="Chromosome"/>
</dbReference>
<accession>A0A6G6WFS2</accession>
<evidence type="ECO:0000313" key="2">
    <source>
        <dbReference type="EMBL" id="QIG44007.1"/>
    </source>
</evidence>